<evidence type="ECO:0000256" key="7">
    <source>
        <dbReference type="PIRSR" id="PIRSR000410-1"/>
    </source>
</evidence>
<dbReference type="InterPro" id="IPR022642">
    <property type="entry name" value="CheR_C"/>
</dbReference>
<feature type="binding site" evidence="7">
    <location>
        <position position="152"/>
    </location>
    <ligand>
        <name>S-adenosyl-L-methionine</name>
        <dbReference type="ChEBI" id="CHEBI:59789"/>
    </ligand>
</feature>
<dbReference type="SUPFAM" id="SSF53335">
    <property type="entry name" value="S-adenosyl-L-methionine-dependent methyltransferases"/>
    <property type="match status" value="1"/>
</dbReference>
<dbReference type="PANTHER" id="PTHR24422:SF26">
    <property type="entry name" value="CHEMOTAXIS PROTEIN METHYLTRANSFERASE"/>
    <property type="match status" value="1"/>
</dbReference>
<name>A0A1T4RJ07_VIBCI</name>
<dbReference type="EC" id="2.1.1.80" evidence="6"/>
<proteinExistence type="predicted"/>
<evidence type="ECO:0000256" key="5">
    <source>
        <dbReference type="ARBA" id="ARBA00022691"/>
    </source>
</evidence>
<feature type="binding site" evidence="7">
    <location>
        <position position="97"/>
    </location>
    <ligand>
        <name>S-adenosyl-L-methionine</name>
        <dbReference type="ChEBI" id="CHEBI:59789"/>
    </ligand>
</feature>
<reference evidence="10" key="1">
    <citation type="submission" date="2017-02" db="EMBL/GenBank/DDBJ databases">
        <authorList>
            <person name="Varghese N."/>
            <person name="Submissions S."/>
        </authorList>
    </citation>
    <scope>NUCLEOTIDE SEQUENCE [LARGE SCALE GENOMIC DNA]</scope>
    <source>
        <strain evidence="10">DSM 19608</strain>
    </source>
</reference>
<dbReference type="STRING" id="1123491.SAMN02745782_02664"/>
<feature type="binding site" evidence="7">
    <location>
        <position position="93"/>
    </location>
    <ligand>
        <name>S-adenosyl-L-methionine</name>
        <dbReference type="ChEBI" id="CHEBI:59789"/>
    </ligand>
</feature>
<feature type="binding site" evidence="7">
    <location>
        <position position="130"/>
    </location>
    <ligand>
        <name>S-adenosyl-L-methionine</name>
        <dbReference type="ChEBI" id="CHEBI:59789"/>
    </ligand>
</feature>
<dbReference type="Proteomes" id="UP000190834">
    <property type="component" value="Unassembled WGS sequence"/>
</dbReference>
<gene>
    <name evidence="9" type="ORF">SAMN02745782_02664</name>
</gene>
<evidence type="ECO:0000256" key="2">
    <source>
        <dbReference type="ARBA" id="ARBA00002759"/>
    </source>
</evidence>
<dbReference type="GO" id="GO:0032259">
    <property type="term" value="P:methylation"/>
    <property type="evidence" value="ECO:0007669"/>
    <property type="project" value="UniProtKB-KW"/>
</dbReference>
<dbReference type="Gene3D" id="3.40.50.150">
    <property type="entry name" value="Vaccinia Virus protein VP39"/>
    <property type="match status" value="1"/>
</dbReference>
<dbReference type="EMBL" id="FUXB01000014">
    <property type="protein sequence ID" value="SKA15955.1"/>
    <property type="molecule type" value="Genomic_DNA"/>
</dbReference>
<dbReference type="GeneID" id="70583526"/>
<dbReference type="PANTHER" id="PTHR24422">
    <property type="entry name" value="CHEMOTAXIS PROTEIN METHYLTRANSFERASE"/>
    <property type="match status" value="1"/>
</dbReference>
<dbReference type="AlphaFoldDB" id="A0A1T4RJ07"/>
<feature type="domain" description="CheR-type methyltransferase" evidence="8">
    <location>
        <begin position="17"/>
        <end position="281"/>
    </location>
</feature>
<evidence type="ECO:0000256" key="3">
    <source>
        <dbReference type="ARBA" id="ARBA00022603"/>
    </source>
</evidence>
<dbReference type="PIRSF" id="PIRSF000410">
    <property type="entry name" value="CheR"/>
    <property type="match status" value="1"/>
</dbReference>
<keyword evidence="4 6" id="KW-0808">Transferase</keyword>
<evidence type="ECO:0000256" key="1">
    <source>
        <dbReference type="ARBA" id="ARBA00001541"/>
    </source>
</evidence>
<keyword evidence="10" id="KW-1185">Reference proteome</keyword>
<feature type="binding site" evidence="7">
    <location>
        <begin position="227"/>
        <end position="228"/>
    </location>
    <ligand>
        <name>S-adenosyl-L-methionine</name>
        <dbReference type="ChEBI" id="CHEBI:59789"/>
    </ligand>
</feature>
<comment type="function">
    <text evidence="2 6">Methylation of the membrane-bound methyl-accepting chemotaxis proteins (MCP) to form gamma-glutamyl methyl ester residues in MCP.</text>
</comment>
<dbReference type="PROSITE" id="PS50123">
    <property type="entry name" value="CHER"/>
    <property type="match status" value="1"/>
</dbReference>
<sequence length="281" mass="32357">MPFLESVSRECSLPQNLSDQTFVRYQRWLYEKAGIYLNDGKKSLVIGRLSARLQQLGLSDWNDYFDFFALSAPSASKKAEQQVVIDLLTTNETYFFREEAHFSFIQQSVIPEYIEKPLRCWSAASSSGEEAYSLAMLLMEHCYQPWQILATDISSRVLDIARRGVYPLSRSTNIPLHYLQKYCLKGVGDKANGFKVSRTLREKVNFQSVNLQDNLARFGHFDLILLRNVMIYFDAHSKQRVIENIQRQLNVGGYLFIGHAETLQSVRSSLKLLSPSIYQKV</sequence>
<dbReference type="InterPro" id="IPR050903">
    <property type="entry name" value="Bact_Chemotaxis_MeTrfase"/>
</dbReference>
<dbReference type="CDD" id="cd02440">
    <property type="entry name" value="AdoMet_MTases"/>
    <property type="match status" value="1"/>
</dbReference>
<feature type="binding site" evidence="7">
    <location>
        <begin position="210"/>
        <end position="211"/>
    </location>
    <ligand>
        <name>S-adenosyl-L-methionine</name>
        <dbReference type="ChEBI" id="CHEBI:59789"/>
    </ligand>
</feature>
<dbReference type="RefSeq" id="WP_078927014.1">
    <property type="nucleotide sequence ID" value="NZ_FUXB01000014.1"/>
</dbReference>
<evidence type="ECO:0000313" key="9">
    <source>
        <dbReference type="EMBL" id="SKA15955.1"/>
    </source>
</evidence>
<evidence type="ECO:0000256" key="4">
    <source>
        <dbReference type="ARBA" id="ARBA00022679"/>
    </source>
</evidence>
<dbReference type="SMART" id="SM00138">
    <property type="entry name" value="MeTrc"/>
    <property type="match status" value="1"/>
</dbReference>
<comment type="catalytic activity">
    <reaction evidence="1 6">
        <text>L-glutamyl-[protein] + S-adenosyl-L-methionine = [protein]-L-glutamate 5-O-methyl ester + S-adenosyl-L-homocysteine</text>
        <dbReference type="Rhea" id="RHEA:24452"/>
        <dbReference type="Rhea" id="RHEA-COMP:10208"/>
        <dbReference type="Rhea" id="RHEA-COMP:10311"/>
        <dbReference type="ChEBI" id="CHEBI:29973"/>
        <dbReference type="ChEBI" id="CHEBI:57856"/>
        <dbReference type="ChEBI" id="CHEBI:59789"/>
        <dbReference type="ChEBI" id="CHEBI:82795"/>
        <dbReference type="EC" id="2.1.1.80"/>
    </reaction>
</comment>
<keyword evidence="3 6" id="KW-0489">Methyltransferase</keyword>
<dbReference type="InterPro" id="IPR026024">
    <property type="entry name" value="Chemotaxis_MeTrfase_CheR"/>
</dbReference>
<dbReference type="SUPFAM" id="SSF47757">
    <property type="entry name" value="Chemotaxis receptor methyltransferase CheR, N-terminal domain"/>
    <property type="match status" value="1"/>
</dbReference>
<dbReference type="PRINTS" id="PR00996">
    <property type="entry name" value="CHERMTFRASE"/>
</dbReference>
<keyword evidence="5 6" id="KW-0949">S-adenosyl-L-methionine</keyword>
<feature type="binding site" evidence="7">
    <location>
        <position position="91"/>
    </location>
    <ligand>
        <name>S-adenosyl-L-methionine</name>
        <dbReference type="ChEBI" id="CHEBI:59789"/>
    </ligand>
</feature>
<accession>A0A1T4RJ07</accession>
<dbReference type="GO" id="GO:0008983">
    <property type="term" value="F:protein-glutamate O-methyltransferase activity"/>
    <property type="evidence" value="ECO:0007669"/>
    <property type="project" value="UniProtKB-EC"/>
</dbReference>
<protein>
    <recommendedName>
        <fullName evidence="6">Chemotaxis protein methyltransferase</fullName>
        <ecNumber evidence="6">2.1.1.80</ecNumber>
    </recommendedName>
</protein>
<dbReference type="Pfam" id="PF03705">
    <property type="entry name" value="CheR_N"/>
    <property type="match status" value="1"/>
</dbReference>
<dbReference type="Pfam" id="PF01739">
    <property type="entry name" value="CheR"/>
    <property type="match status" value="1"/>
</dbReference>
<evidence type="ECO:0000259" key="8">
    <source>
        <dbReference type="PROSITE" id="PS50123"/>
    </source>
</evidence>
<evidence type="ECO:0000313" key="10">
    <source>
        <dbReference type="Proteomes" id="UP000190834"/>
    </source>
</evidence>
<dbReference type="Gene3D" id="1.10.155.10">
    <property type="entry name" value="Chemotaxis receptor methyltransferase CheR, N-terminal domain"/>
    <property type="match status" value="1"/>
</dbReference>
<organism evidence="9 10">
    <name type="scientific">Vibrio cincinnatiensis DSM 19608</name>
    <dbReference type="NCBI Taxonomy" id="1123491"/>
    <lineage>
        <taxon>Bacteria</taxon>
        <taxon>Pseudomonadati</taxon>
        <taxon>Pseudomonadota</taxon>
        <taxon>Gammaproteobacteria</taxon>
        <taxon>Vibrionales</taxon>
        <taxon>Vibrionaceae</taxon>
        <taxon>Vibrio</taxon>
    </lineage>
</organism>
<evidence type="ECO:0000256" key="6">
    <source>
        <dbReference type="PIRNR" id="PIRNR000410"/>
    </source>
</evidence>
<dbReference type="InterPro" id="IPR029063">
    <property type="entry name" value="SAM-dependent_MTases_sf"/>
</dbReference>
<dbReference type="OrthoDB" id="9816309at2"/>
<dbReference type="InterPro" id="IPR000780">
    <property type="entry name" value="CheR_MeTrfase"/>
</dbReference>
<dbReference type="InterPro" id="IPR022641">
    <property type="entry name" value="CheR_N"/>
</dbReference>
<dbReference type="InterPro" id="IPR036804">
    <property type="entry name" value="CheR_N_sf"/>
</dbReference>